<comment type="caution">
    <text evidence="1">The sequence shown here is derived from an EMBL/GenBank/DDBJ whole genome shotgun (WGS) entry which is preliminary data.</text>
</comment>
<evidence type="ECO:0000313" key="2">
    <source>
        <dbReference type="Proteomes" id="UP000198211"/>
    </source>
</evidence>
<accession>A0A225WMW3</accession>
<name>A0A225WMW3_9STRA</name>
<sequence length="93" mass="10423">MSPNQGLDSHRIDTVRSLRFDGKNFLVYKEELKAAFGQGQEAEGQNLLLNVILTNTLDDGSRVRFAHLKTPQAKRSALVEAFEKKSFAVALFK</sequence>
<dbReference type="OrthoDB" id="112125at2759"/>
<proteinExistence type="predicted"/>
<organism evidence="1 2">
    <name type="scientific">Phytophthora megakarya</name>
    <dbReference type="NCBI Taxonomy" id="4795"/>
    <lineage>
        <taxon>Eukaryota</taxon>
        <taxon>Sar</taxon>
        <taxon>Stramenopiles</taxon>
        <taxon>Oomycota</taxon>
        <taxon>Peronosporomycetes</taxon>
        <taxon>Peronosporales</taxon>
        <taxon>Peronosporaceae</taxon>
        <taxon>Phytophthora</taxon>
    </lineage>
</organism>
<protein>
    <submittedName>
        <fullName evidence="1">Uncharacterized protein</fullName>
    </submittedName>
</protein>
<gene>
    <name evidence="1" type="ORF">PHMEG_0007021</name>
</gene>
<dbReference type="AlphaFoldDB" id="A0A225WMW3"/>
<reference evidence="2" key="1">
    <citation type="submission" date="2017-03" db="EMBL/GenBank/DDBJ databases">
        <title>Phytopthora megakarya and P. palmivora, two closely related causual agents of cacao black pod achieved similar genome size and gene model numbers by different mechanisms.</title>
        <authorList>
            <person name="Ali S."/>
            <person name="Shao J."/>
            <person name="Larry D.J."/>
            <person name="Kronmiller B."/>
            <person name="Shen D."/>
            <person name="Strem M.D."/>
            <person name="Melnick R.L."/>
            <person name="Guiltinan M.J."/>
            <person name="Tyler B.M."/>
            <person name="Meinhardt L.W."/>
            <person name="Bailey B.A."/>
        </authorList>
    </citation>
    <scope>NUCLEOTIDE SEQUENCE [LARGE SCALE GENOMIC DNA]</scope>
    <source>
        <strain evidence="2">zdho120</strain>
    </source>
</reference>
<dbReference type="EMBL" id="NBNE01000530">
    <property type="protein sequence ID" value="OWZ18834.1"/>
    <property type="molecule type" value="Genomic_DNA"/>
</dbReference>
<keyword evidence="2" id="KW-1185">Reference proteome</keyword>
<evidence type="ECO:0000313" key="1">
    <source>
        <dbReference type="EMBL" id="OWZ18834.1"/>
    </source>
</evidence>
<dbReference type="Proteomes" id="UP000198211">
    <property type="component" value="Unassembled WGS sequence"/>
</dbReference>